<protein>
    <submittedName>
        <fullName evidence="2">P3 protein</fullName>
    </submittedName>
</protein>
<organism evidence="2 3">
    <name type="scientific">Platysternon megacephalum</name>
    <name type="common">big-headed turtle</name>
    <dbReference type="NCBI Taxonomy" id="55544"/>
    <lineage>
        <taxon>Eukaryota</taxon>
        <taxon>Metazoa</taxon>
        <taxon>Chordata</taxon>
        <taxon>Craniata</taxon>
        <taxon>Vertebrata</taxon>
        <taxon>Euteleostomi</taxon>
        <taxon>Archelosauria</taxon>
        <taxon>Testudinata</taxon>
        <taxon>Testudines</taxon>
        <taxon>Cryptodira</taxon>
        <taxon>Durocryptodira</taxon>
        <taxon>Testudinoidea</taxon>
        <taxon>Platysternidae</taxon>
        <taxon>Platysternon</taxon>
    </lineage>
</organism>
<feature type="region of interest" description="Disordered" evidence="1">
    <location>
        <begin position="162"/>
        <end position="215"/>
    </location>
</feature>
<feature type="compositionally biased region" description="Low complexity" evidence="1">
    <location>
        <begin position="167"/>
        <end position="186"/>
    </location>
</feature>
<dbReference type="EMBL" id="QXTE01000405">
    <property type="protein sequence ID" value="TFJ98390.1"/>
    <property type="molecule type" value="Genomic_DNA"/>
</dbReference>
<sequence length="282" mass="29500">MGSQCLELPSASPTGECHPLQLWLTCSFLPVQPSSPTPPLPRLPSATPSCSQLCPARSLSPIPSAPVPSPSLHLGTQPRPLRSRWESPLFPVGEGTEVPIVLNGGQGSPLFPVGGVPIVLCMGRDPHCPPMGEVVSTRGESPLFAVGEGSPGSRCRHTVCSLRGAQSKSSPPGRSRSKPGSCSPAGPGHPPTPQSPPLPQATPAQGRGHQLPPAPMLSKKILEGKVTLPLSWPQTPSPAWPWGSLELWWGLPCLSAIQAWSHGTGGTLQHTHLGPFPLLAWP</sequence>
<dbReference type="AlphaFoldDB" id="A0A4D9DM24"/>
<evidence type="ECO:0000313" key="3">
    <source>
        <dbReference type="Proteomes" id="UP000297703"/>
    </source>
</evidence>
<gene>
    <name evidence="2" type="ORF">DR999_PMT19704</name>
</gene>
<evidence type="ECO:0000313" key="2">
    <source>
        <dbReference type="EMBL" id="TFJ98390.1"/>
    </source>
</evidence>
<reference evidence="2 3" key="2">
    <citation type="submission" date="2019-04" db="EMBL/GenBank/DDBJ databases">
        <title>The genome sequence of big-headed turtle.</title>
        <authorList>
            <person name="Gong S."/>
        </authorList>
    </citation>
    <scope>NUCLEOTIDE SEQUENCE [LARGE SCALE GENOMIC DNA]</scope>
    <source>
        <strain evidence="2">DO16091913</strain>
        <tissue evidence="2">Muscle</tissue>
    </source>
</reference>
<dbReference type="Proteomes" id="UP000297703">
    <property type="component" value="Unassembled WGS sequence"/>
</dbReference>
<accession>A0A4D9DM24</accession>
<evidence type="ECO:0000256" key="1">
    <source>
        <dbReference type="SAM" id="MobiDB-lite"/>
    </source>
</evidence>
<reference evidence="2 3" key="1">
    <citation type="submission" date="2019-04" db="EMBL/GenBank/DDBJ databases">
        <title>Draft genome of the big-headed turtle Platysternon megacephalum.</title>
        <authorList>
            <person name="Gong S."/>
        </authorList>
    </citation>
    <scope>NUCLEOTIDE SEQUENCE [LARGE SCALE GENOMIC DNA]</scope>
    <source>
        <strain evidence="2">DO16091913</strain>
        <tissue evidence="2">Muscle</tissue>
    </source>
</reference>
<name>A0A4D9DM24_9SAUR</name>
<feature type="compositionally biased region" description="Pro residues" evidence="1">
    <location>
        <begin position="187"/>
        <end position="200"/>
    </location>
</feature>
<keyword evidence="3" id="KW-1185">Reference proteome</keyword>
<proteinExistence type="predicted"/>
<comment type="caution">
    <text evidence="2">The sequence shown here is derived from an EMBL/GenBank/DDBJ whole genome shotgun (WGS) entry which is preliminary data.</text>
</comment>